<reference evidence="3" key="1">
    <citation type="journal article" date="2020" name="bioRxiv">
        <title>A rank-normalized archaeal taxonomy based on genome phylogeny resolves widespread incomplete and uneven classifications.</title>
        <authorList>
            <person name="Rinke C."/>
            <person name="Chuvochina M."/>
            <person name="Mussig A.J."/>
            <person name="Chaumeil P.-A."/>
            <person name="Waite D.W."/>
            <person name="Whitman W.B."/>
            <person name="Parks D.H."/>
            <person name="Hugenholtz P."/>
        </authorList>
    </citation>
    <scope>NUCLEOTIDE SEQUENCE [LARGE SCALE GENOMIC DNA]</scope>
</reference>
<evidence type="ECO:0000313" key="3">
    <source>
        <dbReference type="Proteomes" id="UP000538031"/>
    </source>
</evidence>
<comment type="caution">
    <text evidence="2">The sequence shown here is derived from an EMBL/GenBank/DDBJ whole genome shotgun (WGS) entry which is preliminary data.</text>
</comment>
<dbReference type="AlphaFoldDB" id="A0A7J4MVL7"/>
<dbReference type="EMBL" id="DUHT01000028">
    <property type="protein sequence ID" value="HIH64492.1"/>
    <property type="molecule type" value="Genomic_DNA"/>
</dbReference>
<name>A0A7J4MVL7_METTF</name>
<evidence type="ECO:0000259" key="1">
    <source>
        <dbReference type="SMART" id="SM00871"/>
    </source>
</evidence>
<feature type="domain" description="AraC effector-binding" evidence="1">
    <location>
        <begin position="1"/>
        <end position="134"/>
    </location>
</feature>
<organism evidence="2 3">
    <name type="scientific">Methanothermobacter thermautotrophicus</name>
    <name type="common">Methanobacterium thermoformicicum</name>
    <dbReference type="NCBI Taxonomy" id="145262"/>
    <lineage>
        <taxon>Archaea</taxon>
        <taxon>Methanobacteriati</taxon>
        <taxon>Methanobacteriota</taxon>
        <taxon>Methanomada group</taxon>
        <taxon>Methanobacteria</taxon>
        <taxon>Methanobacteriales</taxon>
        <taxon>Methanobacteriaceae</taxon>
        <taxon>Methanothermobacter</taxon>
    </lineage>
</organism>
<dbReference type="InterPro" id="IPR029442">
    <property type="entry name" value="GyrI-like"/>
</dbReference>
<sequence length="135" mass="15050">MTGKKTLSDEKLALITFSGPLSKAGELIEKVRDFISSEDLEIAGAPLVIFYTSPLKDDGRYDAGIPVKGESEGAGDIKIVTIPEHTVIFKEYTENRNETYEELIAYAEENGIDIIGAPREIYREKVREIQFPVIL</sequence>
<dbReference type="InterPro" id="IPR011256">
    <property type="entry name" value="Reg_factor_effector_dom_sf"/>
</dbReference>
<dbReference type="InterPro" id="IPR010499">
    <property type="entry name" value="AraC_E-bd"/>
</dbReference>
<dbReference type="Pfam" id="PF06445">
    <property type="entry name" value="GyrI-like"/>
    <property type="match status" value="1"/>
</dbReference>
<proteinExistence type="predicted"/>
<accession>A0A7J4MVL7</accession>
<dbReference type="SMART" id="SM00871">
    <property type="entry name" value="AraC_E_bind"/>
    <property type="match status" value="1"/>
</dbReference>
<dbReference type="SUPFAM" id="SSF55136">
    <property type="entry name" value="Probable bacterial effector-binding domain"/>
    <property type="match status" value="1"/>
</dbReference>
<gene>
    <name evidence="2" type="ORF">HA285_02690</name>
</gene>
<dbReference type="Gene3D" id="3.20.80.10">
    <property type="entry name" value="Regulatory factor, effector binding domain"/>
    <property type="match status" value="1"/>
</dbReference>
<dbReference type="Proteomes" id="UP000538031">
    <property type="component" value="Unassembled WGS sequence"/>
</dbReference>
<evidence type="ECO:0000313" key="2">
    <source>
        <dbReference type="EMBL" id="HIH64492.1"/>
    </source>
</evidence>
<protein>
    <submittedName>
        <fullName evidence="2">Transcriptional regulator</fullName>
    </submittedName>
</protein>